<dbReference type="Proteomes" id="UP001524642">
    <property type="component" value="Unassembled WGS sequence"/>
</dbReference>
<keyword evidence="5" id="KW-1185">Reference proteome</keyword>
<dbReference type="Gene3D" id="3.20.20.80">
    <property type="entry name" value="Glycosidases"/>
    <property type="match status" value="2"/>
</dbReference>
<dbReference type="PANTHER" id="PTHR10357">
    <property type="entry name" value="ALPHA-AMYLASE FAMILY MEMBER"/>
    <property type="match status" value="1"/>
</dbReference>
<dbReference type="CDD" id="cd11331">
    <property type="entry name" value="AmyAc_OligoGlu_like"/>
    <property type="match status" value="1"/>
</dbReference>
<dbReference type="SMART" id="SM00642">
    <property type="entry name" value="Aamy"/>
    <property type="match status" value="1"/>
</dbReference>
<comment type="caution">
    <text evidence="4">The sequence shown here is derived from an EMBL/GenBank/DDBJ whole genome shotgun (WGS) entry which is preliminary data.</text>
</comment>
<keyword evidence="4" id="KW-0378">Hydrolase</keyword>
<dbReference type="Pfam" id="PF00128">
    <property type="entry name" value="Alpha-amylase"/>
    <property type="match status" value="1"/>
</dbReference>
<evidence type="ECO:0000259" key="3">
    <source>
        <dbReference type="SMART" id="SM00642"/>
    </source>
</evidence>
<dbReference type="PANTHER" id="PTHR10357:SF179">
    <property type="entry name" value="NEUTRAL AND BASIC AMINO ACID TRANSPORT PROTEIN RBAT"/>
    <property type="match status" value="1"/>
</dbReference>
<evidence type="ECO:0000313" key="5">
    <source>
        <dbReference type="Proteomes" id="UP001524642"/>
    </source>
</evidence>
<dbReference type="InterPro" id="IPR017853">
    <property type="entry name" value="GH"/>
</dbReference>
<reference evidence="4 5" key="1">
    <citation type="submission" date="2022-06" db="EMBL/GenBank/DDBJ databases">
        <title>Roseomonas CN29.</title>
        <authorList>
            <person name="Cheng Y."/>
            <person name="He X."/>
        </authorList>
    </citation>
    <scope>NUCLEOTIDE SEQUENCE [LARGE SCALE GENOMIC DNA]</scope>
    <source>
        <strain evidence="4 5">CN29</strain>
    </source>
</reference>
<dbReference type="Gene3D" id="3.90.400.10">
    <property type="entry name" value="Oligo-1,6-glucosidase, Domain 2"/>
    <property type="match status" value="1"/>
</dbReference>
<organism evidence="4 5">
    <name type="scientific">Roseomonas populi</name>
    <dbReference type="NCBI Taxonomy" id="3121582"/>
    <lineage>
        <taxon>Bacteria</taxon>
        <taxon>Pseudomonadati</taxon>
        <taxon>Pseudomonadota</taxon>
        <taxon>Alphaproteobacteria</taxon>
        <taxon>Acetobacterales</taxon>
        <taxon>Roseomonadaceae</taxon>
        <taxon>Roseomonas</taxon>
    </lineage>
</organism>
<comment type="similarity">
    <text evidence="1">Belongs to the glycosyl hydrolase 13 family.</text>
</comment>
<dbReference type="SUPFAM" id="SSF51011">
    <property type="entry name" value="Glycosyl hydrolase domain"/>
    <property type="match status" value="1"/>
</dbReference>
<feature type="region of interest" description="Disordered" evidence="2">
    <location>
        <begin position="218"/>
        <end position="240"/>
    </location>
</feature>
<protein>
    <submittedName>
        <fullName evidence="4">Alpha-amylase family glycosyl hydrolase</fullName>
    </submittedName>
</protein>
<gene>
    <name evidence="4" type="ORF">NRP21_16155</name>
</gene>
<dbReference type="InterPro" id="IPR013780">
    <property type="entry name" value="Glyco_hydro_b"/>
</dbReference>
<dbReference type="InterPro" id="IPR006047">
    <property type="entry name" value="GH13_cat_dom"/>
</dbReference>
<dbReference type="EMBL" id="JANJOU010000013">
    <property type="protein sequence ID" value="MCR0983590.1"/>
    <property type="molecule type" value="Genomic_DNA"/>
</dbReference>
<feature type="compositionally biased region" description="Basic and acidic residues" evidence="2">
    <location>
        <begin position="218"/>
        <end position="228"/>
    </location>
</feature>
<proteinExistence type="inferred from homology"/>
<accession>A0ABT1X681</accession>
<evidence type="ECO:0000256" key="2">
    <source>
        <dbReference type="SAM" id="MobiDB-lite"/>
    </source>
</evidence>
<name>A0ABT1X681_9PROT</name>
<evidence type="ECO:0000256" key="1">
    <source>
        <dbReference type="ARBA" id="ARBA00008061"/>
    </source>
</evidence>
<dbReference type="InterPro" id="IPR045857">
    <property type="entry name" value="O16G_dom_2"/>
</dbReference>
<dbReference type="SUPFAM" id="SSF51445">
    <property type="entry name" value="(Trans)glycosidases"/>
    <property type="match status" value="1"/>
</dbReference>
<evidence type="ECO:0000313" key="4">
    <source>
        <dbReference type="EMBL" id="MCR0983590.1"/>
    </source>
</evidence>
<feature type="domain" description="Glycosyl hydrolase family 13 catalytic" evidence="3">
    <location>
        <begin position="21"/>
        <end position="400"/>
    </location>
</feature>
<dbReference type="GO" id="GO:0016787">
    <property type="term" value="F:hydrolase activity"/>
    <property type="evidence" value="ECO:0007669"/>
    <property type="project" value="UniProtKB-KW"/>
</dbReference>
<dbReference type="RefSeq" id="WP_257717252.1">
    <property type="nucleotide sequence ID" value="NZ_JANJOU010000013.1"/>
</dbReference>
<dbReference type="Gene3D" id="2.60.40.1180">
    <property type="entry name" value="Golgi alpha-mannosidase II"/>
    <property type="match status" value="1"/>
</dbReference>
<sequence>MSSGYRYEGGPEWWRHAVICQVYPQSYQDTDGDGMGDLPGILSRLGHLSWLGVGAVWLSPVYPSPMVDGGYDVSDYTGIDPRFGTMEDFDRLLSAMREAGIRLILDCVPNHSSDRHPWFAESRASRGNPRRDWYVWADPARDGGPPNNWLSRFGGSAWKLDEGTGQYYYHAFHEAQPDLNWRNPAVREAMAEVLRFWLRRGADGFRLDATGVLIEDALLRDDPPKPDAGDSTPPPERQKRVFTDSRPEAIDCIVGLREALDEFPERLLMGEADVSTDRATRFYGGRDRPALHFPLNFRLLDTPWDARSLAAAIDEYLNIVPPHGWPCWALGGHDKRRIAGCVGPAQARVAAMLHMTLPGTAIFYAGDEIGMPNVEIPADRGQDPFEKLVPGYDLSRDPERTPMRWDSGPKAGFTTGEPWLPIGPDVETVNVATQRDDPRSILALYRALIALRRERTALRGNGCEPLRSEGDVLAFRRRAGGQGVLVALNLGAEAASFSLGDRGRVLLSTHLDRAGEACSGALQLRPDEGLVLALG</sequence>